<protein>
    <recommendedName>
        <fullName evidence="2">BON domain-containing protein</fullName>
    </recommendedName>
</protein>
<dbReference type="EMBL" id="CP004393">
    <property type="protein sequence ID" value="AJE49071.1"/>
    <property type="molecule type" value="Genomic_DNA"/>
</dbReference>
<evidence type="ECO:0000259" key="2">
    <source>
        <dbReference type="PROSITE" id="PS50914"/>
    </source>
</evidence>
<proteinExistence type="predicted"/>
<dbReference type="Gene3D" id="3.30.1340.30">
    <property type="match status" value="1"/>
</dbReference>
<dbReference type="AlphaFoldDB" id="A0A0B5E7N4"/>
<dbReference type="KEGG" id="cid:P73_4356"/>
<keyword evidence="4" id="KW-1185">Reference proteome</keyword>
<feature type="domain" description="BON" evidence="2">
    <location>
        <begin position="53"/>
        <end position="121"/>
    </location>
</feature>
<dbReference type="PROSITE" id="PS50914">
    <property type="entry name" value="BON"/>
    <property type="match status" value="1"/>
</dbReference>
<dbReference type="RefSeq" id="WP_043871233.1">
    <property type="nucleotide sequence ID" value="NZ_CP004393.1"/>
</dbReference>
<accession>A0A0B5E7N4</accession>
<reference evidence="3 4" key="1">
    <citation type="journal article" date="2014" name="Int. J. Syst. Evol. Microbiol.">
        <title>Celeribacter indicus sp. nov., a polycyclic aromatic hydrocarbon-degrading bacterium from deep-sea sediment and reclassification of Huaishuia halophila as Celeribacter halophilus comb. nov.</title>
        <authorList>
            <person name="Lai Q."/>
            <person name="Cao J."/>
            <person name="Yuan J."/>
            <person name="Li F."/>
            <person name="Shao Z."/>
        </authorList>
    </citation>
    <scope>NUCLEOTIDE SEQUENCE [LARGE SCALE GENOMIC DNA]</scope>
    <source>
        <strain evidence="3">P73</strain>
    </source>
</reference>
<evidence type="ECO:0000313" key="4">
    <source>
        <dbReference type="Proteomes" id="UP000031521"/>
    </source>
</evidence>
<dbReference type="OrthoDB" id="7871688at2"/>
<organism evidence="3 4">
    <name type="scientific">Celeribacter indicus</name>
    <dbReference type="NCBI Taxonomy" id="1208324"/>
    <lineage>
        <taxon>Bacteria</taxon>
        <taxon>Pseudomonadati</taxon>
        <taxon>Pseudomonadota</taxon>
        <taxon>Alphaproteobacteria</taxon>
        <taxon>Rhodobacterales</taxon>
        <taxon>Roseobacteraceae</taxon>
        <taxon>Celeribacter</taxon>
    </lineage>
</organism>
<name>A0A0B5E7N4_9RHOB</name>
<dbReference type="InterPro" id="IPR007055">
    <property type="entry name" value="BON_dom"/>
</dbReference>
<gene>
    <name evidence="3" type="ORF">P73_4356</name>
</gene>
<dbReference type="STRING" id="1208324.P73_4356"/>
<sequence>MTQETEKRPAGSEKVVHVRSDLAEPSRPEGHFGVHQPIPAQTPTYRPPEPPASDAELAERVRAALDDDGRAGAGDVTVSVNGAVVDLHGEVEREFHRTLVAALAQSVPGVLSVNNHLAIRVL</sequence>
<feature type="region of interest" description="Disordered" evidence="1">
    <location>
        <begin position="1"/>
        <end position="55"/>
    </location>
</feature>
<evidence type="ECO:0000313" key="3">
    <source>
        <dbReference type="EMBL" id="AJE49071.1"/>
    </source>
</evidence>
<dbReference type="HOGENOM" id="CLU_2022570_0_0_5"/>
<evidence type="ECO:0000256" key="1">
    <source>
        <dbReference type="SAM" id="MobiDB-lite"/>
    </source>
</evidence>
<dbReference type="Proteomes" id="UP000031521">
    <property type="component" value="Chromosome"/>
</dbReference>
<dbReference type="Pfam" id="PF04972">
    <property type="entry name" value="BON"/>
    <property type="match status" value="1"/>
</dbReference>
<feature type="compositionally biased region" description="Basic and acidic residues" evidence="1">
    <location>
        <begin position="1"/>
        <end position="32"/>
    </location>
</feature>